<dbReference type="InterPro" id="IPR000700">
    <property type="entry name" value="PAS-assoc_C"/>
</dbReference>
<dbReference type="CDD" id="cd00075">
    <property type="entry name" value="HATPase"/>
    <property type="match status" value="1"/>
</dbReference>
<dbReference type="Gene3D" id="3.30.565.10">
    <property type="entry name" value="Histidine kinase-like ATPase, C-terminal domain"/>
    <property type="match status" value="1"/>
</dbReference>
<dbReference type="RefSeq" id="WP_009194462.1">
    <property type="nucleotide sequence ID" value="NZ_AODQ01000017.1"/>
</dbReference>
<keyword evidence="3" id="KW-0597">Phosphoprotein</keyword>
<dbReference type="InterPro" id="IPR036097">
    <property type="entry name" value="HisK_dim/P_sf"/>
</dbReference>
<dbReference type="Pfam" id="PF00512">
    <property type="entry name" value="HisKA"/>
    <property type="match status" value="1"/>
</dbReference>
<dbReference type="PROSITE" id="PS50112">
    <property type="entry name" value="PAS"/>
    <property type="match status" value="1"/>
</dbReference>
<evidence type="ECO:0000256" key="2">
    <source>
        <dbReference type="ARBA" id="ARBA00012438"/>
    </source>
</evidence>
<keyword evidence="8" id="KW-1185">Reference proteome</keyword>
<feature type="domain" description="PAS" evidence="5">
    <location>
        <begin position="4"/>
        <end position="83"/>
    </location>
</feature>
<evidence type="ECO:0000259" key="6">
    <source>
        <dbReference type="PROSITE" id="PS50113"/>
    </source>
</evidence>
<evidence type="ECO:0000256" key="3">
    <source>
        <dbReference type="ARBA" id="ARBA00022553"/>
    </source>
</evidence>
<evidence type="ECO:0000256" key="1">
    <source>
        <dbReference type="ARBA" id="ARBA00000085"/>
    </source>
</evidence>
<name>M7NZP5_9BACT</name>
<dbReference type="NCBIfam" id="TIGR00229">
    <property type="entry name" value="sensory_box"/>
    <property type="match status" value="1"/>
</dbReference>
<dbReference type="AlphaFoldDB" id="M7NZP5"/>
<keyword evidence="7" id="KW-0418">Kinase</keyword>
<dbReference type="PROSITE" id="PS50109">
    <property type="entry name" value="HIS_KIN"/>
    <property type="match status" value="1"/>
</dbReference>
<dbReference type="InterPro" id="IPR035965">
    <property type="entry name" value="PAS-like_dom_sf"/>
</dbReference>
<gene>
    <name evidence="7" type="primary">yycG_1</name>
    <name evidence="7" type="ORF">ADICEAN_01062</name>
</gene>
<protein>
    <recommendedName>
        <fullName evidence="2">histidine kinase</fullName>
        <ecNumber evidence="2">2.7.13.3</ecNumber>
    </recommendedName>
</protein>
<sequence length="366" mass="41431">MHSSITFLQQLVKQSTDLAFVYSVQEARFLYISESVAAFTGLAPDSSGGGQPQQPLPLRLLELVPQEEHAYLRSGFEELIEKGAGSAALEFRVQRPDQTLSWLRLKAYCLQEEATGNLQLLGMAEDITRRKEYELALLAMKEQKNIVIQVLGHDLRAPLNTISLSMSLMGRELNLEENKSVKQLVEIVERTCRNSLDMIKEVLNLEYLETQELGIKKTRIDLVARMQSQLDAFRLLDKANKTFILHTTTESIYTTIDSIRLMLIMENLLTNAYKFTEARGRIEVSLEERPHTILITVADNGIGIPDALKPLIFDKFTRARRKGTQGEQPVGLGMHLIKTMTDQLDGTIRFESQEGKGTTFYIELPK</sequence>
<evidence type="ECO:0000313" key="7">
    <source>
        <dbReference type="EMBL" id="EMR03819.1"/>
    </source>
</evidence>
<dbReference type="SMART" id="SM00387">
    <property type="entry name" value="HATPase_c"/>
    <property type="match status" value="1"/>
</dbReference>
<dbReference type="InterPro" id="IPR004358">
    <property type="entry name" value="Sig_transdc_His_kin-like_C"/>
</dbReference>
<dbReference type="PRINTS" id="PR00344">
    <property type="entry name" value="BCTRLSENSOR"/>
</dbReference>
<reference evidence="7 8" key="1">
    <citation type="journal article" date="2013" name="Genome Announc.">
        <title>Draft Genome Sequence of Cesiribacter andamanensis Strain AMV16T, Isolated from a Soil Sample from a Mud Volcano in the Andaman Islands, India.</title>
        <authorList>
            <person name="Shivaji S."/>
            <person name="Ara S."/>
            <person name="Begum Z."/>
            <person name="Srinivas T.N."/>
            <person name="Singh A."/>
            <person name="Kumar Pinnaka A."/>
        </authorList>
    </citation>
    <scope>NUCLEOTIDE SEQUENCE [LARGE SCALE GENOMIC DNA]</scope>
    <source>
        <strain evidence="7 8">AMV16</strain>
    </source>
</reference>
<evidence type="ECO:0000259" key="4">
    <source>
        <dbReference type="PROSITE" id="PS50109"/>
    </source>
</evidence>
<dbReference type="GO" id="GO:0000155">
    <property type="term" value="F:phosphorelay sensor kinase activity"/>
    <property type="evidence" value="ECO:0007669"/>
    <property type="project" value="InterPro"/>
</dbReference>
<dbReference type="SUPFAM" id="SSF55785">
    <property type="entry name" value="PYP-like sensor domain (PAS domain)"/>
    <property type="match status" value="1"/>
</dbReference>
<dbReference type="SUPFAM" id="SSF47384">
    <property type="entry name" value="Homodimeric domain of signal transducing histidine kinase"/>
    <property type="match status" value="1"/>
</dbReference>
<dbReference type="eggNOG" id="COG2205">
    <property type="taxonomic scope" value="Bacteria"/>
</dbReference>
<dbReference type="Gene3D" id="1.10.287.130">
    <property type="match status" value="1"/>
</dbReference>
<dbReference type="SMART" id="SM00388">
    <property type="entry name" value="HisKA"/>
    <property type="match status" value="1"/>
</dbReference>
<dbReference type="InterPro" id="IPR000014">
    <property type="entry name" value="PAS"/>
</dbReference>
<accession>M7NZP5</accession>
<dbReference type="EC" id="2.7.13.3" evidence="2"/>
<dbReference type="OrthoDB" id="9757990at2"/>
<dbReference type="PROSITE" id="PS50113">
    <property type="entry name" value="PAC"/>
    <property type="match status" value="1"/>
</dbReference>
<dbReference type="PANTHER" id="PTHR43547">
    <property type="entry name" value="TWO-COMPONENT HISTIDINE KINASE"/>
    <property type="match status" value="1"/>
</dbReference>
<dbReference type="EMBL" id="AODQ01000017">
    <property type="protein sequence ID" value="EMR03819.1"/>
    <property type="molecule type" value="Genomic_DNA"/>
</dbReference>
<organism evidence="7 8">
    <name type="scientific">Cesiribacter andamanensis AMV16</name>
    <dbReference type="NCBI Taxonomy" id="1279009"/>
    <lineage>
        <taxon>Bacteria</taxon>
        <taxon>Pseudomonadati</taxon>
        <taxon>Bacteroidota</taxon>
        <taxon>Cytophagia</taxon>
        <taxon>Cytophagales</taxon>
        <taxon>Cesiribacteraceae</taxon>
        <taxon>Cesiribacter</taxon>
    </lineage>
</organism>
<evidence type="ECO:0000313" key="8">
    <source>
        <dbReference type="Proteomes" id="UP000011910"/>
    </source>
</evidence>
<comment type="caution">
    <text evidence="7">The sequence shown here is derived from an EMBL/GenBank/DDBJ whole genome shotgun (WGS) entry which is preliminary data.</text>
</comment>
<dbReference type="InterPro" id="IPR036890">
    <property type="entry name" value="HATPase_C_sf"/>
</dbReference>
<dbReference type="CDD" id="cd00130">
    <property type="entry name" value="PAS"/>
    <property type="match status" value="1"/>
</dbReference>
<feature type="domain" description="PAC" evidence="6">
    <location>
        <begin position="87"/>
        <end position="139"/>
    </location>
</feature>
<dbReference type="InterPro" id="IPR005467">
    <property type="entry name" value="His_kinase_dom"/>
</dbReference>
<comment type="catalytic activity">
    <reaction evidence="1">
        <text>ATP + protein L-histidine = ADP + protein N-phospho-L-histidine.</text>
        <dbReference type="EC" id="2.7.13.3"/>
    </reaction>
</comment>
<dbReference type="Pfam" id="PF02518">
    <property type="entry name" value="HATPase_c"/>
    <property type="match status" value="1"/>
</dbReference>
<evidence type="ECO:0000259" key="5">
    <source>
        <dbReference type="PROSITE" id="PS50112"/>
    </source>
</evidence>
<keyword evidence="7" id="KW-0808">Transferase</keyword>
<dbReference type="SUPFAM" id="SSF55874">
    <property type="entry name" value="ATPase domain of HSP90 chaperone/DNA topoisomerase II/histidine kinase"/>
    <property type="match status" value="1"/>
</dbReference>
<dbReference type="CDD" id="cd00082">
    <property type="entry name" value="HisKA"/>
    <property type="match status" value="1"/>
</dbReference>
<dbReference type="Proteomes" id="UP000011910">
    <property type="component" value="Unassembled WGS sequence"/>
</dbReference>
<dbReference type="InterPro" id="IPR003661">
    <property type="entry name" value="HisK_dim/P_dom"/>
</dbReference>
<dbReference type="InterPro" id="IPR003594">
    <property type="entry name" value="HATPase_dom"/>
</dbReference>
<feature type="domain" description="Histidine kinase" evidence="4">
    <location>
        <begin position="150"/>
        <end position="366"/>
    </location>
</feature>
<dbReference type="Gene3D" id="3.30.450.20">
    <property type="entry name" value="PAS domain"/>
    <property type="match status" value="1"/>
</dbReference>
<proteinExistence type="predicted"/>
<dbReference type="PANTHER" id="PTHR43547:SF2">
    <property type="entry name" value="HYBRID SIGNAL TRANSDUCTION HISTIDINE KINASE C"/>
    <property type="match status" value="1"/>
</dbReference>
<dbReference type="STRING" id="1279009.ADICEAN_01062"/>